<dbReference type="KEGG" id="mcha:111012642"/>
<feature type="region of interest" description="Disordered" evidence="5">
    <location>
        <begin position="193"/>
        <end position="214"/>
    </location>
</feature>
<evidence type="ECO:0000259" key="6">
    <source>
        <dbReference type="PROSITE" id="PS50089"/>
    </source>
</evidence>
<keyword evidence="2 4" id="KW-0863">Zinc-finger</keyword>
<evidence type="ECO:0000256" key="1">
    <source>
        <dbReference type="ARBA" id="ARBA00022723"/>
    </source>
</evidence>
<proteinExistence type="predicted"/>
<dbReference type="PANTHER" id="PTHR42647">
    <property type="entry name" value="SBP (S-RIBONUCLEASE BINDING PROTEIN) FAMILY PROTEIN"/>
    <property type="match status" value="1"/>
</dbReference>
<keyword evidence="1" id="KW-0479">Metal-binding</keyword>
<dbReference type="InterPro" id="IPR013083">
    <property type="entry name" value="Znf_RING/FYVE/PHD"/>
</dbReference>
<dbReference type="GeneID" id="111012642"/>
<dbReference type="GO" id="GO:0004842">
    <property type="term" value="F:ubiquitin-protein transferase activity"/>
    <property type="evidence" value="ECO:0007669"/>
    <property type="project" value="TreeGrafter"/>
</dbReference>
<accession>A0A6J1CLU6</accession>
<organism evidence="7 8">
    <name type="scientific">Momordica charantia</name>
    <name type="common">Bitter gourd</name>
    <name type="synonym">Balsam pear</name>
    <dbReference type="NCBI Taxonomy" id="3673"/>
    <lineage>
        <taxon>Eukaryota</taxon>
        <taxon>Viridiplantae</taxon>
        <taxon>Streptophyta</taxon>
        <taxon>Embryophyta</taxon>
        <taxon>Tracheophyta</taxon>
        <taxon>Spermatophyta</taxon>
        <taxon>Magnoliopsida</taxon>
        <taxon>eudicotyledons</taxon>
        <taxon>Gunneridae</taxon>
        <taxon>Pentapetalae</taxon>
        <taxon>rosids</taxon>
        <taxon>fabids</taxon>
        <taxon>Cucurbitales</taxon>
        <taxon>Cucurbitaceae</taxon>
        <taxon>Momordiceae</taxon>
        <taxon>Momordica</taxon>
    </lineage>
</organism>
<feature type="domain" description="RING-type" evidence="6">
    <location>
        <begin position="217"/>
        <end position="252"/>
    </location>
</feature>
<reference evidence="8" key="1">
    <citation type="submission" date="2025-08" db="UniProtKB">
        <authorList>
            <consortium name="RefSeq"/>
        </authorList>
    </citation>
    <scope>IDENTIFICATION</scope>
    <source>
        <strain evidence="8">OHB3-1</strain>
    </source>
</reference>
<dbReference type="PANTHER" id="PTHR42647:SF55">
    <property type="entry name" value="BOI-RELATED E3 UBIQUITIN-PROTEIN LIGASE 1"/>
    <property type="match status" value="1"/>
</dbReference>
<evidence type="ECO:0000256" key="3">
    <source>
        <dbReference type="ARBA" id="ARBA00022833"/>
    </source>
</evidence>
<protein>
    <submittedName>
        <fullName evidence="8">BOI-related E3 ubiquitin-protein ligase 1-like</fullName>
    </submittedName>
</protein>
<dbReference type="Gene3D" id="3.30.40.10">
    <property type="entry name" value="Zinc/RING finger domain, C3HC4 (zinc finger)"/>
    <property type="match status" value="1"/>
</dbReference>
<dbReference type="PROSITE" id="PS50089">
    <property type="entry name" value="ZF_RING_2"/>
    <property type="match status" value="1"/>
</dbReference>
<dbReference type="Proteomes" id="UP000504603">
    <property type="component" value="Unplaced"/>
</dbReference>
<dbReference type="AlphaFoldDB" id="A0A6J1CLU6"/>
<dbReference type="OrthoDB" id="1711136at2759"/>
<evidence type="ECO:0000313" key="7">
    <source>
        <dbReference type="Proteomes" id="UP000504603"/>
    </source>
</evidence>
<evidence type="ECO:0000256" key="2">
    <source>
        <dbReference type="ARBA" id="ARBA00022771"/>
    </source>
</evidence>
<keyword evidence="7" id="KW-1185">Reference proteome</keyword>
<dbReference type="InterPro" id="IPR001841">
    <property type="entry name" value="Znf_RING"/>
</dbReference>
<name>A0A6J1CLU6_MOMCH</name>
<dbReference type="RefSeq" id="XP_022142559.1">
    <property type="nucleotide sequence ID" value="XM_022286867.1"/>
</dbReference>
<evidence type="ECO:0000313" key="8">
    <source>
        <dbReference type="RefSeq" id="XP_022142559.1"/>
    </source>
</evidence>
<sequence>MLSLSLCFLSQQKQRKRICSIFMAVEARRMNLLPSPFTTSRDFTKPNEGEAESGVTCNFPARKRPRRPVYDEPAAARPVSGFFDEQILHHHYSEMDRFIAIHTEKVRMEMEERKRRQCWMLVSAIEERVVRKVKEKEEEIARMGKLNWVLEERVKQLCRENQLWRDLAETNQAAVNSLRTNLDHLLHIAAAGRDRDQEQDDAQSSCATSPTDDRRSCRKCAAGDSTVLVLPCRHLCLCTMCGSTLHTCPLCNSAINATIHVNFS</sequence>
<dbReference type="GO" id="GO:0008270">
    <property type="term" value="F:zinc ion binding"/>
    <property type="evidence" value="ECO:0007669"/>
    <property type="project" value="UniProtKB-KW"/>
</dbReference>
<gene>
    <name evidence="8" type="primary">LOC111012642</name>
</gene>
<keyword evidence="3" id="KW-0862">Zinc</keyword>
<evidence type="ECO:0000256" key="4">
    <source>
        <dbReference type="PROSITE-ProRule" id="PRU00175"/>
    </source>
</evidence>
<dbReference type="Pfam" id="PF13920">
    <property type="entry name" value="zf-C3HC4_3"/>
    <property type="match status" value="1"/>
</dbReference>
<evidence type="ECO:0000256" key="5">
    <source>
        <dbReference type="SAM" id="MobiDB-lite"/>
    </source>
</evidence>
<dbReference type="GO" id="GO:0043067">
    <property type="term" value="P:regulation of programmed cell death"/>
    <property type="evidence" value="ECO:0007669"/>
    <property type="project" value="TreeGrafter"/>
</dbReference>